<proteinExistence type="predicted"/>
<evidence type="ECO:0000313" key="2">
    <source>
        <dbReference type="Proteomes" id="UP000248925"/>
    </source>
</evidence>
<organism evidence="1 2">
    <name type="scientific">Rhizobium tubonense</name>
    <dbReference type="NCBI Taxonomy" id="484088"/>
    <lineage>
        <taxon>Bacteria</taxon>
        <taxon>Pseudomonadati</taxon>
        <taxon>Pseudomonadota</taxon>
        <taxon>Alphaproteobacteria</taxon>
        <taxon>Hyphomicrobiales</taxon>
        <taxon>Rhizobiaceae</taxon>
        <taxon>Rhizobium/Agrobacterium group</taxon>
        <taxon>Rhizobium</taxon>
    </lineage>
</organism>
<keyword evidence="2" id="KW-1185">Reference proteome</keyword>
<name>A0A2W4EIA2_9HYPH</name>
<sequence length="93" mass="10078">MAITSGAAAKTPDIEDYSRAVDTPELITRLAEDLKDRSGSDLPLSCFIEQVRMQLAGGSPADLARAALDRAAKRRKASDYESSDCFKAWAMPD</sequence>
<accession>A0A2W4EIA2</accession>
<dbReference type="OrthoDB" id="8420270at2"/>
<gene>
    <name evidence="1" type="ORF">CPY51_13175</name>
</gene>
<protein>
    <submittedName>
        <fullName evidence="1">Uncharacterized protein</fullName>
    </submittedName>
</protein>
<dbReference type="EMBL" id="PCDP01000035">
    <property type="protein sequence ID" value="PZM13816.1"/>
    <property type="molecule type" value="Genomic_DNA"/>
</dbReference>
<dbReference type="RefSeq" id="WP_111160667.1">
    <property type="nucleotide sequence ID" value="NZ_PCDP01000035.1"/>
</dbReference>
<evidence type="ECO:0000313" key="1">
    <source>
        <dbReference type="EMBL" id="PZM13816.1"/>
    </source>
</evidence>
<dbReference type="AlphaFoldDB" id="A0A2W4EIA2"/>
<comment type="caution">
    <text evidence="1">The sequence shown here is derived from an EMBL/GenBank/DDBJ whole genome shotgun (WGS) entry which is preliminary data.</text>
</comment>
<dbReference type="Proteomes" id="UP000248925">
    <property type="component" value="Unassembled WGS sequence"/>
</dbReference>
<reference evidence="1 2" key="1">
    <citation type="journal article" date="2018" name="Sci. Rep.">
        <title>Rhizobium tumorigenes sp. nov., a novel plant tumorigenic bacterium isolated from cane gall tumors on thornless blackberry.</title>
        <authorList>
            <person name="Kuzmanovi N."/>
            <person name="Smalla K."/>
            <person name="Gronow S."/>
            <person name="PuBawska J."/>
        </authorList>
    </citation>
    <scope>NUCLEOTIDE SEQUENCE [LARGE SCALE GENOMIC DNA]</scope>
    <source>
        <strain evidence="1 2">CCBAU 85046</strain>
    </source>
</reference>